<evidence type="ECO:0000256" key="5">
    <source>
        <dbReference type="ARBA" id="ARBA00022729"/>
    </source>
</evidence>
<dbReference type="InterPro" id="IPR010475">
    <property type="entry name" value="AKH/RPCH_hormone"/>
</dbReference>
<reference evidence="11" key="2">
    <citation type="submission" date="2018-07" db="EMBL/GenBank/DDBJ databases">
        <authorList>
            <person name="Quirk P.G."/>
            <person name="Krulwich T.A."/>
        </authorList>
    </citation>
    <scope>NUCLEOTIDE SEQUENCE</scope>
</reference>
<comment type="subcellular location">
    <subcellularLocation>
        <location evidence="1">Secreted</location>
    </subcellularLocation>
</comment>
<evidence type="ECO:0000256" key="9">
    <source>
        <dbReference type="SAM" id="SignalP"/>
    </source>
</evidence>
<dbReference type="Pfam" id="PF06377">
    <property type="entry name" value="Adipokin_hormo"/>
    <property type="match status" value="1"/>
</dbReference>
<dbReference type="InterPro" id="IPR002047">
    <property type="entry name" value="Adipokinetic_hormone_CS"/>
</dbReference>
<evidence type="ECO:0000256" key="2">
    <source>
        <dbReference type="ARBA" id="ARBA00006145"/>
    </source>
</evidence>
<evidence type="ECO:0000256" key="1">
    <source>
        <dbReference type="ARBA" id="ARBA00004613"/>
    </source>
</evidence>
<keyword evidence="7" id="KW-0873">Pyrrolidone carboxylic acid</keyword>
<feature type="signal peptide" evidence="9">
    <location>
        <begin position="1"/>
        <end position="22"/>
    </location>
</feature>
<evidence type="ECO:0000256" key="3">
    <source>
        <dbReference type="ARBA" id="ARBA00022525"/>
    </source>
</evidence>
<sequence length="84" mass="9439">MNSIKILGIFVVAMSLLVICKAQLTFTPTWGKRGGNFNNAMNQQNSFNNMQNDACKTPVETLLMIYRLIQAEAQKLIDCGQQEK</sequence>
<keyword evidence="8" id="KW-0527">Neuropeptide</keyword>
<dbReference type="GO" id="GO:0007218">
    <property type="term" value="P:neuropeptide signaling pathway"/>
    <property type="evidence" value="ECO:0007669"/>
    <property type="project" value="UniProtKB-KW"/>
</dbReference>
<keyword evidence="5 9" id="KW-0732">Signal</keyword>
<evidence type="ECO:0000256" key="8">
    <source>
        <dbReference type="ARBA" id="ARBA00023320"/>
    </source>
</evidence>
<proteinExistence type="inferred from homology"/>
<keyword evidence="3" id="KW-0964">Secreted</keyword>
<dbReference type="EMBL" id="UFQT01000195">
    <property type="protein sequence ID" value="SSX21499.1"/>
    <property type="molecule type" value="Genomic_DNA"/>
</dbReference>
<evidence type="ECO:0000256" key="6">
    <source>
        <dbReference type="ARBA" id="ARBA00022815"/>
    </source>
</evidence>
<keyword evidence="4" id="KW-0372">Hormone</keyword>
<evidence type="ECO:0000256" key="7">
    <source>
        <dbReference type="ARBA" id="ARBA00023283"/>
    </source>
</evidence>
<protein>
    <submittedName>
        <fullName evidence="11">CSON004695 protein</fullName>
    </submittedName>
</protein>
<name>A0A336LXR7_CULSO</name>
<dbReference type="AlphaFoldDB" id="A0A336LXR7"/>
<dbReference type="EMBL" id="UFQS01000195">
    <property type="protein sequence ID" value="SSX01119.1"/>
    <property type="molecule type" value="Genomic_DNA"/>
</dbReference>
<evidence type="ECO:0000256" key="4">
    <source>
        <dbReference type="ARBA" id="ARBA00022702"/>
    </source>
</evidence>
<dbReference type="GO" id="GO:0005179">
    <property type="term" value="F:hormone activity"/>
    <property type="evidence" value="ECO:0007669"/>
    <property type="project" value="UniProtKB-KW"/>
</dbReference>
<dbReference type="GO" id="GO:0005576">
    <property type="term" value="C:extracellular region"/>
    <property type="evidence" value="ECO:0007669"/>
    <property type="project" value="UniProtKB-SubCell"/>
</dbReference>
<evidence type="ECO:0000313" key="10">
    <source>
        <dbReference type="EMBL" id="SSX01119.1"/>
    </source>
</evidence>
<evidence type="ECO:0000313" key="11">
    <source>
        <dbReference type="EMBL" id="SSX21499.1"/>
    </source>
</evidence>
<keyword evidence="6" id="KW-0027">Amidation</keyword>
<gene>
    <name evidence="11" type="primary">CSON004695</name>
</gene>
<organism evidence="11">
    <name type="scientific">Culicoides sonorensis</name>
    <name type="common">Biting midge</name>
    <dbReference type="NCBI Taxonomy" id="179676"/>
    <lineage>
        <taxon>Eukaryota</taxon>
        <taxon>Metazoa</taxon>
        <taxon>Ecdysozoa</taxon>
        <taxon>Arthropoda</taxon>
        <taxon>Hexapoda</taxon>
        <taxon>Insecta</taxon>
        <taxon>Pterygota</taxon>
        <taxon>Neoptera</taxon>
        <taxon>Endopterygota</taxon>
        <taxon>Diptera</taxon>
        <taxon>Nematocera</taxon>
        <taxon>Chironomoidea</taxon>
        <taxon>Ceratopogonidae</taxon>
        <taxon>Ceratopogoninae</taxon>
        <taxon>Culicoides</taxon>
        <taxon>Monoculicoides</taxon>
    </lineage>
</organism>
<dbReference type="VEuPathDB" id="VectorBase:CSON004695"/>
<feature type="chain" id="PRO_5036062256" evidence="9">
    <location>
        <begin position="23"/>
        <end position="84"/>
    </location>
</feature>
<dbReference type="OMA" id="DACKTPV"/>
<reference evidence="10" key="1">
    <citation type="submission" date="2018-04" db="EMBL/GenBank/DDBJ databases">
        <authorList>
            <person name="Go L.Y."/>
            <person name="Mitchell J.A."/>
        </authorList>
    </citation>
    <scope>NUCLEOTIDE SEQUENCE</scope>
    <source>
        <tissue evidence="10">Whole organism</tissue>
    </source>
</reference>
<dbReference type="PROSITE" id="PS00256">
    <property type="entry name" value="AKH"/>
    <property type="match status" value="1"/>
</dbReference>
<comment type="similarity">
    <text evidence="2">Belongs to the AKH/HRTH/RPCH family.</text>
</comment>
<accession>A0A336LXR7</accession>